<name>A0A9N9N601_9GLOM</name>
<dbReference type="AlphaFoldDB" id="A0A9N9N601"/>
<accession>A0A9N9N601</accession>
<dbReference type="Proteomes" id="UP000789759">
    <property type="component" value="Unassembled WGS sequence"/>
</dbReference>
<evidence type="ECO:0000313" key="1">
    <source>
        <dbReference type="EMBL" id="CAG8703594.1"/>
    </source>
</evidence>
<dbReference type="OrthoDB" id="10522852at2759"/>
<comment type="caution">
    <text evidence="1">The sequence shown here is derived from an EMBL/GenBank/DDBJ whole genome shotgun (WGS) entry which is preliminary data.</text>
</comment>
<evidence type="ECO:0000313" key="2">
    <source>
        <dbReference type="Proteomes" id="UP000789759"/>
    </source>
</evidence>
<gene>
    <name evidence="1" type="ORF">CPELLU_LOCUS11961</name>
</gene>
<sequence>MTKPIMSKVNNKFESLEAFENTAQLAAKNQRFAFSKKDSNLTRHNKKFLFVVLQCTKGEDGTTIGILQRRLIRERKRLDIRIFLCLSKVFISDRDQALRNALSKVFLILDKILCLASFGTKLKSQLLKTFKTDNKYEVFKKKFEALQFTKIEEEIS</sequence>
<proteinExistence type="predicted"/>
<reference evidence="1" key="1">
    <citation type="submission" date="2021-06" db="EMBL/GenBank/DDBJ databases">
        <authorList>
            <person name="Kallberg Y."/>
            <person name="Tangrot J."/>
            <person name="Rosling A."/>
        </authorList>
    </citation>
    <scope>NUCLEOTIDE SEQUENCE</scope>
    <source>
        <strain evidence="1">FL966</strain>
    </source>
</reference>
<dbReference type="EMBL" id="CAJVQA010011049">
    <property type="protein sequence ID" value="CAG8703594.1"/>
    <property type="molecule type" value="Genomic_DNA"/>
</dbReference>
<keyword evidence="2" id="KW-1185">Reference proteome</keyword>
<organism evidence="1 2">
    <name type="scientific">Cetraspora pellucida</name>
    <dbReference type="NCBI Taxonomy" id="1433469"/>
    <lineage>
        <taxon>Eukaryota</taxon>
        <taxon>Fungi</taxon>
        <taxon>Fungi incertae sedis</taxon>
        <taxon>Mucoromycota</taxon>
        <taxon>Glomeromycotina</taxon>
        <taxon>Glomeromycetes</taxon>
        <taxon>Diversisporales</taxon>
        <taxon>Gigasporaceae</taxon>
        <taxon>Cetraspora</taxon>
    </lineage>
</organism>
<protein>
    <submittedName>
        <fullName evidence="1">14083_t:CDS:1</fullName>
    </submittedName>
</protein>